<dbReference type="AlphaFoldDB" id="A0A117LPN9"/>
<accession>A0A117LPN9</accession>
<evidence type="ECO:0000313" key="2">
    <source>
        <dbReference type="EMBL" id="KUK60517.1"/>
    </source>
</evidence>
<reference evidence="3" key="1">
    <citation type="journal article" date="2015" name="MBio">
        <title>Genome-Resolved Metagenomic Analysis Reveals Roles for Candidate Phyla and Other Microbial Community Members in Biogeochemical Transformations in Oil Reservoirs.</title>
        <authorList>
            <person name="Hu P."/>
            <person name="Tom L."/>
            <person name="Singh A."/>
            <person name="Thomas B.C."/>
            <person name="Baker B.J."/>
            <person name="Piceno Y.M."/>
            <person name="Andersen G.L."/>
            <person name="Banfield J.F."/>
        </authorList>
    </citation>
    <scope>NUCLEOTIDE SEQUENCE [LARGE SCALE GENOMIC DNA]</scope>
</reference>
<evidence type="ECO:0000313" key="3">
    <source>
        <dbReference type="Proteomes" id="UP000054323"/>
    </source>
</evidence>
<proteinExistence type="predicted"/>
<dbReference type="EMBL" id="LGGD01000228">
    <property type="protein sequence ID" value="KUK60517.1"/>
    <property type="molecule type" value="Genomic_DNA"/>
</dbReference>
<gene>
    <name evidence="2" type="ORF">XD82_1594</name>
</gene>
<evidence type="ECO:0000256" key="1">
    <source>
        <dbReference type="SAM" id="MobiDB-lite"/>
    </source>
</evidence>
<organism evidence="2 3">
    <name type="scientific">Methanoculleus marisnigri</name>
    <dbReference type="NCBI Taxonomy" id="2198"/>
    <lineage>
        <taxon>Archaea</taxon>
        <taxon>Methanobacteriati</taxon>
        <taxon>Methanobacteriota</taxon>
        <taxon>Stenosarchaea group</taxon>
        <taxon>Methanomicrobia</taxon>
        <taxon>Methanomicrobiales</taxon>
        <taxon>Methanomicrobiaceae</taxon>
        <taxon>Methanoculleus</taxon>
    </lineage>
</organism>
<feature type="region of interest" description="Disordered" evidence="1">
    <location>
        <begin position="1"/>
        <end position="30"/>
    </location>
</feature>
<dbReference type="Proteomes" id="UP000054323">
    <property type="component" value="Unassembled WGS sequence"/>
</dbReference>
<sequence>MSLAEDAWQMGDAGSDSHPAASDLTQTALP</sequence>
<protein>
    <submittedName>
        <fullName evidence="2">Uncharacterized protein</fullName>
    </submittedName>
</protein>
<comment type="caution">
    <text evidence="2">The sequence shown here is derived from an EMBL/GenBank/DDBJ whole genome shotgun (WGS) entry which is preliminary data.</text>
</comment>
<name>A0A117LPN9_9EURY</name>